<comment type="similarity">
    <text evidence="3">Belongs to the nitrite and sulfite reductase 4Fe-4S domain family.</text>
</comment>
<feature type="domain" description="Nitrite/Sulfite reductase ferredoxin-like" evidence="15">
    <location>
        <begin position="382"/>
        <end position="426"/>
    </location>
</feature>
<dbReference type="PANTHER" id="PTHR32439">
    <property type="entry name" value="FERREDOXIN--NITRITE REDUCTASE, CHLOROPLASTIC"/>
    <property type="match status" value="1"/>
</dbReference>
<dbReference type="EC" id="1.7.7.1" evidence="10"/>
<dbReference type="Pfam" id="PF01077">
    <property type="entry name" value="NIR_SIR"/>
    <property type="match status" value="2"/>
</dbReference>
<evidence type="ECO:0000256" key="3">
    <source>
        <dbReference type="ARBA" id="ARBA00010429"/>
    </source>
</evidence>
<evidence type="ECO:0000256" key="13">
    <source>
        <dbReference type="SAM" id="SignalP"/>
    </source>
</evidence>
<evidence type="ECO:0000256" key="4">
    <source>
        <dbReference type="ARBA" id="ARBA00022485"/>
    </source>
</evidence>
<protein>
    <recommendedName>
        <fullName evidence="11">Ferredoxin--nitrite reductase, chloroplastic</fullName>
        <ecNumber evidence="10">1.7.7.1</ecNumber>
    </recommendedName>
</protein>
<sequence>MMQLFIFFSLSCMCRSLQMSDPRTGISYLPKTTVDRINVEGNKIEKTKLEKDPSKAWTDLYEYAAAIRSETLTWEELEAGDANIRLKWCGLLSRFKKVPGTFMMRLRKPNGILRSDALRLYADALEDAAITVGQETAVADITTRQNLQLRGLTLDQAADLIAKLPDVNVTCHQSAMDNVRNIVGSPLAGIDQDELLDTRPYCNALNDLITIDPDTNKRGNPKWGNLPRKFNIAVSSSPADYAHAKINDLAFEAATHNDGNLGFNVVVGGYFSARRSTHAIDLGLWIPASVSNVLDVSTAILEIFRDEGFRGDRQKARFMWLVEACGGADAFKLKLLEKLKNEFSQFPIDQVDTHQNVANNAVSIDRKPMIGVFPQQSQSLSRVGMHVPVGRLSLEELRALADAAEQHSGSELRLTVEQNVIFPNVKNPHALIEQLGISASRLSATPGPVSGNTVSCTGSQFCPLAIIETKAFATRISQRLDDALGMPLRLHVTGCPNSCGQVQMADIGLMGAPARRIDPETGKAKAVPGCNVFLGGTIGHNSKLSLEPVLKGLPIDDEDELVGALIDLIEKEKLQATAV</sequence>
<evidence type="ECO:0000256" key="10">
    <source>
        <dbReference type="ARBA" id="ARBA00038893"/>
    </source>
</evidence>
<dbReference type="AlphaFoldDB" id="A0A7S3K040"/>
<dbReference type="Gene3D" id="3.90.480.20">
    <property type="match status" value="1"/>
</dbReference>
<evidence type="ECO:0000256" key="6">
    <source>
        <dbReference type="ARBA" id="ARBA00022723"/>
    </source>
</evidence>
<keyword evidence="5" id="KW-0349">Heme</keyword>
<evidence type="ECO:0000256" key="7">
    <source>
        <dbReference type="ARBA" id="ARBA00023002"/>
    </source>
</evidence>
<dbReference type="EMBL" id="HBIJ01017340">
    <property type="protein sequence ID" value="CAE0370756.1"/>
    <property type="molecule type" value="Transcribed_RNA"/>
</dbReference>
<evidence type="ECO:0000256" key="11">
    <source>
        <dbReference type="ARBA" id="ARBA00040459"/>
    </source>
</evidence>
<feature type="chain" id="PRO_5030926046" description="Ferredoxin--nitrite reductase, chloroplastic" evidence="13">
    <location>
        <begin position="17"/>
        <end position="579"/>
    </location>
</feature>
<dbReference type="GO" id="GO:0046872">
    <property type="term" value="F:metal ion binding"/>
    <property type="evidence" value="ECO:0007669"/>
    <property type="project" value="UniProtKB-KW"/>
</dbReference>
<keyword evidence="8" id="KW-0408">Iron</keyword>
<keyword evidence="9" id="KW-0411">Iron-sulfur</keyword>
<evidence type="ECO:0000256" key="2">
    <source>
        <dbReference type="ARBA" id="ARBA00005096"/>
    </source>
</evidence>
<dbReference type="SUPFAM" id="SSF55124">
    <property type="entry name" value="Nitrite/Sulfite reductase N-terminal domain-like"/>
    <property type="match status" value="2"/>
</dbReference>
<dbReference type="Gene3D" id="3.30.413.10">
    <property type="entry name" value="Sulfite Reductase Hemoprotein, domain 1"/>
    <property type="match status" value="2"/>
</dbReference>
<dbReference type="Pfam" id="PF03460">
    <property type="entry name" value="NIR_SIR_ferr"/>
    <property type="match status" value="2"/>
</dbReference>
<dbReference type="InterPro" id="IPR006067">
    <property type="entry name" value="NO2/SO3_Rdtase_4Fe4S_dom"/>
</dbReference>
<keyword evidence="7" id="KW-0560">Oxidoreductase</keyword>
<accession>A0A7S3K040</accession>
<dbReference type="InterPro" id="IPR006066">
    <property type="entry name" value="NO2/SO3_Rdtase_FeS/sirohaem_BS"/>
</dbReference>
<dbReference type="GO" id="GO:0051539">
    <property type="term" value="F:4 iron, 4 sulfur cluster binding"/>
    <property type="evidence" value="ECO:0007669"/>
    <property type="project" value="UniProtKB-KW"/>
</dbReference>
<evidence type="ECO:0000256" key="12">
    <source>
        <dbReference type="ARBA" id="ARBA00048538"/>
    </source>
</evidence>
<feature type="domain" description="Nitrite/sulphite reductase 4Fe-4S" evidence="14">
    <location>
        <begin position="452"/>
        <end position="561"/>
    </location>
</feature>
<keyword evidence="13" id="KW-0732">Signal</keyword>
<dbReference type="SUPFAM" id="SSF56014">
    <property type="entry name" value="Nitrite and sulphite reductase 4Fe-4S domain-like"/>
    <property type="match status" value="2"/>
</dbReference>
<dbReference type="GO" id="GO:0020037">
    <property type="term" value="F:heme binding"/>
    <property type="evidence" value="ECO:0007669"/>
    <property type="project" value="InterPro"/>
</dbReference>
<proteinExistence type="inferred from homology"/>
<organism evidence="16">
    <name type="scientific">Aureoumbra lagunensis</name>
    <dbReference type="NCBI Taxonomy" id="44058"/>
    <lineage>
        <taxon>Eukaryota</taxon>
        <taxon>Sar</taxon>
        <taxon>Stramenopiles</taxon>
        <taxon>Ochrophyta</taxon>
        <taxon>Pelagophyceae</taxon>
        <taxon>Pelagomonadales</taxon>
        <taxon>Aureoumbra</taxon>
    </lineage>
</organism>
<dbReference type="InterPro" id="IPR051329">
    <property type="entry name" value="NIR_SIR_4Fe-4S"/>
</dbReference>
<comment type="cofactor">
    <cofactor evidence="1">
        <name>siroheme</name>
        <dbReference type="ChEBI" id="CHEBI:60052"/>
    </cofactor>
</comment>
<dbReference type="InterPro" id="IPR045854">
    <property type="entry name" value="NO2/SO3_Rdtase_4Fe4S_sf"/>
</dbReference>
<evidence type="ECO:0000256" key="9">
    <source>
        <dbReference type="ARBA" id="ARBA00023014"/>
    </source>
</evidence>
<feature type="signal peptide" evidence="13">
    <location>
        <begin position="1"/>
        <end position="16"/>
    </location>
</feature>
<evidence type="ECO:0000256" key="1">
    <source>
        <dbReference type="ARBA" id="ARBA00001929"/>
    </source>
</evidence>
<feature type="domain" description="Nitrite/Sulfite reductase ferredoxin-like" evidence="15">
    <location>
        <begin position="98"/>
        <end position="164"/>
    </location>
</feature>
<comment type="catalytic activity">
    <reaction evidence="12">
        <text>6 oxidized [2Fe-2S]-[ferredoxin] + NH4(+) + 2 H2O = nitrite + 6 reduced [2Fe-2S]-[ferredoxin] + 8 H(+)</text>
        <dbReference type="Rhea" id="RHEA:18041"/>
        <dbReference type="Rhea" id="RHEA-COMP:10000"/>
        <dbReference type="Rhea" id="RHEA-COMP:10001"/>
        <dbReference type="ChEBI" id="CHEBI:15377"/>
        <dbReference type="ChEBI" id="CHEBI:15378"/>
        <dbReference type="ChEBI" id="CHEBI:16301"/>
        <dbReference type="ChEBI" id="CHEBI:28938"/>
        <dbReference type="ChEBI" id="CHEBI:33737"/>
        <dbReference type="ChEBI" id="CHEBI:33738"/>
        <dbReference type="EC" id="1.7.7.1"/>
    </reaction>
</comment>
<reference evidence="16" key="1">
    <citation type="submission" date="2021-01" db="EMBL/GenBank/DDBJ databases">
        <authorList>
            <person name="Corre E."/>
            <person name="Pelletier E."/>
            <person name="Niang G."/>
            <person name="Scheremetjew M."/>
            <person name="Finn R."/>
            <person name="Kale V."/>
            <person name="Holt S."/>
            <person name="Cochrane G."/>
            <person name="Meng A."/>
            <person name="Brown T."/>
            <person name="Cohen L."/>
        </authorList>
    </citation>
    <scope>NUCLEOTIDE SEQUENCE</scope>
    <source>
        <strain evidence="16">CCMP1510</strain>
    </source>
</reference>
<keyword evidence="6" id="KW-0479">Metal-binding</keyword>
<dbReference type="InterPro" id="IPR005117">
    <property type="entry name" value="NiRdtase/SiRdtase_haem-b_fer"/>
</dbReference>
<keyword evidence="4" id="KW-0004">4Fe-4S</keyword>
<evidence type="ECO:0000313" key="16">
    <source>
        <dbReference type="EMBL" id="CAE0370756.1"/>
    </source>
</evidence>
<name>A0A7S3K040_9STRA</name>
<evidence type="ECO:0000256" key="8">
    <source>
        <dbReference type="ARBA" id="ARBA00023004"/>
    </source>
</evidence>
<dbReference type="PRINTS" id="PR00397">
    <property type="entry name" value="SIROHAEM"/>
</dbReference>
<dbReference type="PROSITE" id="PS00365">
    <property type="entry name" value="NIR_SIR"/>
    <property type="match status" value="1"/>
</dbReference>
<gene>
    <name evidence="16" type="ORF">ALAG00032_LOCUS11535</name>
</gene>
<feature type="domain" description="Nitrite/sulphite reductase 4Fe-4S" evidence="14">
    <location>
        <begin position="176"/>
        <end position="341"/>
    </location>
</feature>
<evidence type="ECO:0000256" key="5">
    <source>
        <dbReference type="ARBA" id="ARBA00022617"/>
    </source>
</evidence>
<dbReference type="InterPro" id="IPR036136">
    <property type="entry name" value="Nit/Sulf_reduc_fer-like_dom_sf"/>
</dbReference>
<dbReference type="GO" id="GO:0048307">
    <property type="term" value="F:ferredoxin-nitrite reductase activity"/>
    <property type="evidence" value="ECO:0007669"/>
    <property type="project" value="UniProtKB-EC"/>
</dbReference>
<evidence type="ECO:0000259" key="14">
    <source>
        <dbReference type="Pfam" id="PF01077"/>
    </source>
</evidence>
<dbReference type="PANTHER" id="PTHR32439:SF0">
    <property type="entry name" value="FERREDOXIN--NITRITE REDUCTASE, CHLOROPLASTIC"/>
    <property type="match status" value="1"/>
</dbReference>
<evidence type="ECO:0000259" key="15">
    <source>
        <dbReference type="Pfam" id="PF03460"/>
    </source>
</evidence>
<comment type="pathway">
    <text evidence="2">Nitrogen metabolism; nitrate reduction (assimilation).</text>
</comment>